<dbReference type="SUPFAM" id="SSF81345">
    <property type="entry name" value="ABC transporter involved in vitamin B12 uptake, BtuC"/>
    <property type="match status" value="1"/>
</dbReference>
<dbReference type="Pfam" id="PF01032">
    <property type="entry name" value="FecCD"/>
    <property type="match status" value="1"/>
</dbReference>
<comment type="subcellular location">
    <subcellularLocation>
        <location evidence="1">Cell membrane</location>
        <topology evidence="1">Multi-pass membrane protein</topology>
    </subcellularLocation>
</comment>
<evidence type="ECO:0000313" key="10">
    <source>
        <dbReference type="Proteomes" id="UP000184335"/>
    </source>
</evidence>
<feature type="transmembrane region" description="Helical" evidence="8">
    <location>
        <begin position="51"/>
        <end position="71"/>
    </location>
</feature>
<evidence type="ECO:0000256" key="3">
    <source>
        <dbReference type="ARBA" id="ARBA00022448"/>
    </source>
</evidence>
<dbReference type="EMBL" id="FQYI01000005">
    <property type="protein sequence ID" value="SHI84339.1"/>
    <property type="molecule type" value="Genomic_DNA"/>
</dbReference>
<keyword evidence="3" id="KW-0813">Transport</keyword>
<feature type="transmembrane region" description="Helical" evidence="8">
    <location>
        <begin position="142"/>
        <end position="162"/>
    </location>
</feature>
<feature type="transmembrane region" description="Helical" evidence="8">
    <location>
        <begin position="174"/>
        <end position="203"/>
    </location>
</feature>
<sequence length="328" mass="35211">MIFRRFRDLVRLLSVGIIISVLCNLATGYIGLSFADFFYDTPQSPIAGMRLRRVAAMVLAGISVPASGFLLQEFFRNPLAGPSVMGISSAAGLGVALYMAFSSGLQLPAFLDGSLTATAALAGSLISVLVLLTFAARLQDSNFLIIFGFLISAFCGAAMSIFQYYTDNQSLRNFILWSFGSTTALTGSQLLIFALFTIGGIIFSLKSINPLIGNILGEEYAATLGVDSARLKTHIIIASSLLCASATAFLGPVVFIGIVVPHFCRLIFRPAKLWHQGVLNVLMGILVMESLSILSEISLLPINIWSSLLGIPVIFAMMLRGRTTKIGY</sequence>
<keyword evidence="6 8" id="KW-1133">Transmembrane helix</keyword>
<evidence type="ECO:0000256" key="6">
    <source>
        <dbReference type="ARBA" id="ARBA00022989"/>
    </source>
</evidence>
<dbReference type="PANTHER" id="PTHR30472">
    <property type="entry name" value="FERRIC ENTEROBACTIN TRANSPORT SYSTEM PERMEASE PROTEIN"/>
    <property type="match status" value="1"/>
</dbReference>
<dbReference type="PANTHER" id="PTHR30472:SF41">
    <property type="entry name" value="TRANSPORT SYSTEM PERMEASE PROTEIN"/>
    <property type="match status" value="1"/>
</dbReference>
<evidence type="ECO:0000256" key="7">
    <source>
        <dbReference type="ARBA" id="ARBA00023136"/>
    </source>
</evidence>
<evidence type="ECO:0000256" key="5">
    <source>
        <dbReference type="ARBA" id="ARBA00022692"/>
    </source>
</evidence>
<keyword evidence="5 8" id="KW-0812">Transmembrane</keyword>
<keyword evidence="7 8" id="KW-0472">Membrane</keyword>
<dbReference type="GO" id="GO:0022857">
    <property type="term" value="F:transmembrane transporter activity"/>
    <property type="evidence" value="ECO:0007669"/>
    <property type="project" value="InterPro"/>
</dbReference>
<feature type="transmembrane region" description="Helical" evidence="8">
    <location>
        <begin position="83"/>
        <end position="101"/>
    </location>
</feature>
<dbReference type="GO" id="GO:0033214">
    <property type="term" value="P:siderophore-iron import into cell"/>
    <property type="evidence" value="ECO:0007669"/>
    <property type="project" value="TreeGrafter"/>
</dbReference>
<evidence type="ECO:0000256" key="2">
    <source>
        <dbReference type="ARBA" id="ARBA00007935"/>
    </source>
</evidence>
<gene>
    <name evidence="9" type="ORF">SAMN05443429_10594</name>
</gene>
<name>A0A1M6EG23_9FLAO</name>
<dbReference type="AlphaFoldDB" id="A0A1M6EG23"/>
<dbReference type="InterPro" id="IPR037294">
    <property type="entry name" value="ABC_BtuC-like"/>
</dbReference>
<keyword evidence="10" id="KW-1185">Reference proteome</keyword>
<evidence type="ECO:0000313" key="9">
    <source>
        <dbReference type="EMBL" id="SHI84339.1"/>
    </source>
</evidence>
<keyword evidence="4" id="KW-1003">Cell membrane</keyword>
<dbReference type="GO" id="GO:0005886">
    <property type="term" value="C:plasma membrane"/>
    <property type="evidence" value="ECO:0007669"/>
    <property type="project" value="UniProtKB-SubCell"/>
</dbReference>
<dbReference type="RefSeq" id="WP_073179421.1">
    <property type="nucleotide sequence ID" value="NZ_FQYI01000005.1"/>
</dbReference>
<dbReference type="STRING" id="1118202.SAMN05443429_10594"/>
<evidence type="ECO:0000256" key="4">
    <source>
        <dbReference type="ARBA" id="ARBA00022475"/>
    </source>
</evidence>
<evidence type="ECO:0000256" key="8">
    <source>
        <dbReference type="SAM" id="Phobius"/>
    </source>
</evidence>
<dbReference type="OrthoDB" id="9811721at2"/>
<comment type="similarity">
    <text evidence="2">Belongs to the binding-protein-dependent transport system permease family. FecCD subfamily.</text>
</comment>
<feature type="transmembrane region" description="Helical" evidence="8">
    <location>
        <begin position="12"/>
        <end position="39"/>
    </location>
</feature>
<feature type="transmembrane region" description="Helical" evidence="8">
    <location>
        <begin position="113"/>
        <end position="136"/>
    </location>
</feature>
<feature type="transmembrane region" description="Helical" evidence="8">
    <location>
        <begin position="300"/>
        <end position="319"/>
    </location>
</feature>
<reference evidence="9 10" key="1">
    <citation type="submission" date="2016-11" db="EMBL/GenBank/DDBJ databases">
        <authorList>
            <person name="Jaros S."/>
            <person name="Januszkiewicz K."/>
            <person name="Wedrychowicz H."/>
        </authorList>
    </citation>
    <scope>NUCLEOTIDE SEQUENCE [LARGE SCALE GENOMIC DNA]</scope>
    <source>
        <strain evidence="9 10">DSM 25479</strain>
    </source>
</reference>
<organism evidence="9 10">
    <name type="scientific">Cruoricaptor ignavus</name>
    <dbReference type="NCBI Taxonomy" id="1118202"/>
    <lineage>
        <taxon>Bacteria</taxon>
        <taxon>Pseudomonadati</taxon>
        <taxon>Bacteroidota</taxon>
        <taxon>Flavobacteriia</taxon>
        <taxon>Flavobacteriales</taxon>
        <taxon>Weeksellaceae</taxon>
        <taxon>Cruoricaptor</taxon>
    </lineage>
</organism>
<dbReference type="Gene3D" id="1.10.3470.10">
    <property type="entry name" value="ABC transporter involved in vitamin B12 uptake, BtuC"/>
    <property type="match status" value="1"/>
</dbReference>
<accession>A0A1M6EG23</accession>
<dbReference type="Proteomes" id="UP000184335">
    <property type="component" value="Unassembled WGS sequence"/>
</dbReference>
<feature type="transmembrane region" description="Helical" evidence="8">
    <location>
        <begin position="273"/>
        <end position="294"/>
    </location>
</feature>
<evidence type="ECO:0000256" key="1">
    <source>
        <dbReference type="ARBA" id="ARBA00004651"/>
    </source>
</evidence>
<dbReference type="InterPro" id="IPR000522">
    <property type="entry name" value="ABC_transptr_permease_BtuC"/>
</dbReference>
<proteinExistence type="inferred from homology"/>
<feature type="transmembrane region" description="Helical" evidence="8">
    <location>
        <begin position="235"/>
        <end position="261"/>
    </location>
</feature>
<protein>
    <submittedName>
        <fullName evidence="9">Iron complex transport system permease protein</fullName>
    </submittedName>
</protein>